<feature type="chain" id="PRO_5001649222" description="CFEM domain-containing protein" evidence="15">
    <location>
        <begin position="20"/>
        <end position="162"/>
    </location>
</feature>
<evidence type="ECO:0000256" key="15">
    <source>
        <dbReference type="SAM" id="SignalP"/>
    </source>
</evidence>
<comment type="similarity">
    <text evidence="3">Belongs to the RBT5 family.</text>
</comment>
<evidence type="ECO:0000256" key="12">
    <source>
        <dbReference type="ARBA" id="ARBA00023180"/>
    </source>
</evidence>
<dbReference type="OrthoDB" id="3065412at2759"/>
<feature type="compositionally biased region" description="Low complexity" evidence="14">
    <location>
        <begin position="123"/>
        <end position="136"/>
    </location>
</feature>
<evidence type="ECO:0000256" key="9">
    <source>
        <dbReference type="ARBA" id="ARBA00023004"/>
    </source>
</evidence>
<accession>A0A067T3M5</accession>
<keyword evidence="18" id="KW-1185">Reference proteome</keyword>
<evidence type="ECO:0000256" key="2">
    <source>
        <dbReference type="ARBA" id="ARBA00004613"/>
    </source>
</evidence>
<dbReference type="HOGENOM" id="CLU_063084_3_0_1"/>
<dbReference type="InterPro" id="IPR008427">
    <property type="entry name" value="Extracellular_membr_CFEM_dom"/>
</dbReference>
<dbReference type="PROSITE" id="PS52012">
    <property type="entry name" value="CFEM"/>
    <property type="match status" value="1"/>
</dbReference>
<dbReference type="AlphaFoldDB" id="A0A067T3M5"/>
<evidence type="ECO:0000256" key="7">
    <source>
        <dbReference type="ARBA" id="ARBA00022723"/>
    </source>
</evidence>
<dbReference type="InterPro" id="IPR051735">
    <property type="entry name" value="CFEM_domain"/>
</dbReference>
<evidence type="ECO:0000313" key="18">
    <source>
        <dbReference type="Proteomes" id="UP000027222"/>
    </source>
</evidence>
<dbReference type="GO" id="GO:0005886">
    <property type="term" value="C:plasma membrane"/>
    <property type="evidence" value="ECO:0007669"/>
    <property type="project" value="UniProtKB-SubCell"/>
</dbReference>
<evidence type="ECO:0000256" key="1">
    <source>
        <dbReference type="ARBA" id="ARBA00004609"/>
    </source>
</evidence>
<evidence type="ECO:0000256" key="10">
    <source>
        <dbReference type="ARBA" id="ARBA00023136"/>
    </source>
</evidence>
<dbReference type="STRING" id="685588.A0A067T3M5"/>
<feature type="compositionally biased region" description="Low complexity" evidence="14">
    <location>
        <begin position="102"/>
        <end position="115"/>
    </location>
</feature>
<evidence type="ECO:0000256" key="14">
    <source>
        <dbReference type="SAM" id="MobiDB-lite"/>
    </source>
</evidence>
<keyword evidence="13" id="KW-0449">Lipoprotein</keyword>
<gene>
    <name evidence="17" type="ORF">GALMADRAFT_138956</name>
</gene>
<keyword evidence="6" id="KW-0349">Heme</keyword>
<reference evidence="18" key="1">
    <citation type="journal article" date="2014" name="Proc. Natl. Acad. Sci. U.S.A.">
        <title>Extensive sampling of basidiomycete genomes demonstrates inadequacy of the white-rot/brown-rot paradigm for wood decay fungi.</title>
        <authorList>
            <person name="Riley R."/>
            <person name="Salamov A.A."/>
            <person name="Brown D.W."/>
            <person name="Nagy L.G."/>
            <person name="Floudas D."/>
            <person name="Held B.W."/>
            <person name="Levasseur A."/>
            <person name="Lombard V."/>
            <person name="Morin E."/>
            <person name="Otillar R."/>
            <person name="Lindquist E.A."/>
            <person name="Sun H."/>
            <person name="LaButti K.M."/>
            <person name="Schmutz J."/>
            <person name="Jabbour D."/>
            <person name="Luo H."/>
            <person name="Baker S.E."/>
            <person name="Pisabarro A.G."/>
            <person name="Walton J.D."/>
            <person name="Blanchette R.A."/>
            <person name="Henrissat B."/>
            <person name="Martin F."/>
            <person name="Cullen D."/>
            <person name="Hibbett D.S."/>
            <person name="Grigoriev I.V."/>
        </authorList>
    </citation>
    <scope>NUCLEOTIDE SEQUENCE [LARGE SCALE GENOMIC DNA]</scope>
    <source>
        <strain evidence="18">CBS 339.88</strain>
    </source>
</reference>
<dbReference type="GO" id="GO:0005576">
    <property type="term" value="C:extracellular region"/>
    <property type="evidence" value="ECO:0007669"/>
    <property type="project" value="UniProtKB-SubCell"/>
</dbReference>
<comment type="subcellular location">
    <subcellularLocation>
        <location evidence="1">Cell membrane</location>
        <topology evidence="1">Lipid-anchor</topology>
        <topology evidence="1">GPI-anchor</topology>
    </subcellularLocation>
    <subcellularLocation>
        <location evidence="2">Secreted</location>
    </subcellularLocation>
</comment>
<evidence type="ECO:0000256" key="3">
    <source>
        <dbReference type="ARBA" id="ARBA00010031"/>
    </source>
</evidence>
<feature type="region of interest" description="Disordered" evidence="14">
    <location>
        <begin position="102"/>
        <end position="138"/>
    </location>
</feature>
<proteinExistence type="inferred from homology"/>
<evidence type="ECO:0000256" key="8">
    <source>
        <dbReference type="ARBA" id="ARBA00022729"/>
    </source>
</evidence>
<dbReference type="GO" id="GO:0046872">
    <property type="term" value="F:metal ion binding"/>
    <property type="evidence" value="ECO:0007669"/>
    <property type="project" value="UniProtKB-KW"/>
</dbReference>
<evidence type="ECO:0000256" key="4">
    <source>
        <dbReference type="ARBA" id="ARBA00022475"/>
    </source>
</evidence>
<dbReference type="PANTHER" id="PTHR37928:SF2">
    <property type="entry name" value="GPI ANCHORED CFEM DOMAIN PROTEIN (AFU_ORTHOLOGUE AFUA_6G10580)"/>
    <property type="match status" value="1"/>
</dbReference>
<protein>
    <recommendedName>
        <fullName evidence="16">CFEM domain-containing protein</fullName>
    </recommendedName>
</protein>
<dbReference type="EMBL" id="KL142377">
    <property type="protein sequence ID" value="KDR76917.1"/>
    <property type="molecule type" value="Genomic_DNA"/>
</dbReference>
<keyword evidence="5" id="KW-0964">Secreted</keyword>
<keyword evidence="9" id="KW-0408">Iron</keyword>
<feature type="signal peptide" evidence="15">
    <location>
        <begin position="1"/>
        <end position="19"/>
    </location>
</feature>
<evidence type="ECO:0000313" key="17">
    <source>
        <dbReference type="EMBL" id="KDR76917.1"/>
    </source>
</evidence>
<evidence type="ECO:0000256" key="11">
    <source>
        <dbReference type="ARBA" id="ARBA00023157"/>
    </source>
</evidence>
<dbReference type="Proteomes" id="UP000027222">
    <property type="component" value="Unassembled WGS sequence"/>
</dbReference>
<evidence type="ECO:0000256" key="6">
    <source>
        <dbReference type="ARBA" id="ARBA00022617"/>
    </source>
</evidence>
<name>A0A067T3M5_GALM3</name>
<keyword evidence="4" id="KW-1003">Cell membrane</keyword>
<dbReference type="PANTHER" id="PTHR37928">
    <property type="entry name" value="CFEM DOMAIN PROTEIN (AFU_ORTHOLOGUE AFUA_6G14090)"/>
    <property type="match status" value="1"/>
</dbReference>
<keyword evidence="10" id="KW-0472">Membrane</keyword>
<sequence>MRFSTVAFTLLGAAASASASTLVGRQDTLPSCAVPCTTSADLGGCVVSDTHCLCTNPAFVGSTTTCIEKACTDPKDLASALAFSQGLCLKVGVTLSAPAATGGSSSGSPAASTPPAASPTPTTPATSGSAPPAGTTKASGASVNGASTLLGLAAAGLVAFAL</sequence>
<evidence type="ECO:0000259" key="16">
    <source>
        <dbReference type="PROSITE" id="PS52012"/>
    </source>
</evidence>
<feature type="domain" description="CFEM" evidence="16">
    <location>
        <begin position="1"/>
        <end position="112"/>
    </location>
</feature>
<keyword evidence="11" id="KW-1015">Disulfide bond</keyword>
<organism evidence="17 18">
    <name type="scientific">Galerina marginata (strain CBS 339.88)</name>
    <dbReference type="NCBI Taxonomy" id="685588"/>
    <lineage>
        <taxon>Eukaryota</taxon>
        <taxon>Fungi</taxon>
        <taxon>Dikarya</taxon>
        <taxon>Basidiomycota</taxon>
        <taxon>Agaricomycotina</taxon>
        <taxon>Agaricomycetes</taxon>
        <taxon>Agaricomycetidae</taxon>
        <taxon>Agaricales</taxon>
        <taxon>Agaricineae</taxon>
        <taxon>Strophariaceae</taxon>
        <taxon>Galerina</taxon>
    </lineage>
</organism>
<keyword evidence="7" id="KW-0479">Metal-binding</keyword>
<dbReference type="Pfam" id="PF05730">
    <property type="entry name" value="CFEM"/>
    <property type="match status" value="1"/>
</dbReference>
<keyword evidence="8 15" id="KW-0732">Signal</keyword>
<evidence type="ECO:0000256" key="13">
    <source>
        <dbReference type="ARBA" id="ARBA00023288"/>
    </source>
</evidence>
<evidence type="ECO:0000256" key="5">
    <source>
        <dbReference type="ARBA" id="ARBA00022525"/>
    </source>
</evidence>
<keyword evidence="12" id="KW-0325">Glycoprotein</keyword>